<accession>A0A8C9FF70</accession>
<evidence type="ECO:0000313" key="2">
    <source>
        <dbReference type="Proteomes" id="UP000694428"/>
    </source>
</evidence>
<dbReference type="Ensembl" id="ENSPSTT00000015636.1">
    <property type="protein sequence ID" value="ENSPSTP00000014900.1"/>
    <property type="gene ID" value="ENSPSTG00000010548.1"/>
</dbReference>
<keyword evidence="2" id="KW-1185">Reference proteome</keyword>
<dbReference type="AlphaFoldDB" id="A0A8C9FF70"/>
<protein>
    <submittedName>
        <fullName evidence="1">Uncharacterized protein</fullName>
    </submittedName>
</protein>
<proteinExistence type="predicted"/>
<name>A0A8C9FF70_PAVCR</name>
<evidence type="ECO:0000313" key="1">
    <source>
        <dbReference type="Ensembl" id="ENSPSTP00000014900.1"/>
    </source>
</evidence>
<reference evidence="1" key="1">
    <citation type="submission" date="2025-08" db="UniProtKB">
        <authorList>
            <consortium name="Ensembl"/>
        </authorList>
    </citation>
    <scope>IDENTIFICATION</scope>
</reference>
<sequence>MWAAGAGGRAACPRDAALRKAAFAGNLAALPAHLVPGGRSVRVFISANPEGNGRAPPRLPLLVSFCRISNYTLTTLYTIFQVIDLYWGVEADEWDSPELQKTRMKLLEDCLKSSAGPCFVVDGLLV</sequence>
<dbReference type="Proteomes" id="UP000694428">
    <property type="component" value="Unplaced"/>
</dbReference>
<reference evidence="1" key="2">
    <citation type="submission" date="2025-09" db="UniProtKB">
        <authorList>
            <consortium name="Ensembl"/>
        </authorList>
    </citation>
    <scope>IDENTIFICATION</scope>
</reference>
<organism evidence="1 2">
    <name type="scientific">Pavo cristatus</name>
    <name type="common">Indian peafowl</name>
    <name type="synonym">Blue peafowl</name>
    <dbReference type="NCBI Taxonomy" id="9049"/>
    <lineage>
        <taxon>Eukaryota</taxon>
        <taxon>Metazoa</taxon>
        <taxon>Chordata</taxon>
        <taxon>Craniata</taxon>
        <taxon>Vertebrata</taxon>
        <taxon>Euteleostomi</taxon>
        <taxon>Archelosauria</taxon>
        <taxon>Archosauria</taxon>
        <taxon>Dinosauria</taxon>
        <taxon>Saurischia</taxon>
        <taxon>Theropoda</taxon>
        <taxon>Coelurosauria</taxon>
        <taxon>Aves</taxon>
        <taxon>Neognathae</taxon>
        <taxon>Galloanserae</taxon>
        <taxon>Galliformes</taxon>
        <taxon>Phasianidae</taxon>
        <taxon>Phasianinae</taxon>
        <taxon>Pavo</taxon>
    </lineage>
</organism>